<dbReference type="GO" id="GO:0005840">
    <property type="term" value="C:ribosome"/>
    <property type="evidence" value="ECO:0007669"/>
    <property type="project" value="UniProtKB-KW"/>
</dbReference>
<evidence type="ECO:0000256" key="1">
    <source>
        <dbReference type="ARBA" id="ARBA00010111"/>
    </source>
</evidence>
<keyword evidence="3" id="KW-0687">Ribonucleoprotein</keyword>
<geneLocation type="plastid" evidence="4"/>
<keyword evidence="2 4" id="KW-0689">Ribosomal protein</keyword>
<keyword evidence="4" id="KW-0934">Plastid</keyword>
<dbReference type="InterPro" id="IPR000271">
    <property type="entry name" value="Ribosomal_bL34"/>
</dbReference>
<organism evidence="4">
    <name type="scientific">Halydictyon mirabile</name>
    <dbReference type="NCBI Taxonomy" id="189652"/>
    <lineage>
        <taxon>Eukaryota</taxon>
        <taxon>Rhodophyta</taxon>
        <taxon>Florideophyceae</taxon>
        <taxon>Rhodymeniophycidae</taxon>
        <taxon>Ceramiales</taxon>
        <taxon>Dasyaceae</taxon>
        <taxon>Halydictyon</taxon>
    </lineage>
</organism>
<dbReference type="GO" id="GO:0006412">
    <property type="term" value="P:translation"/>
    <property type="evidence" value="ECO:0007669"/>
    <property type="project" value="InterPro"/>
</dbReference>
<gene>
    <name evidence="4" type="primary">rpl34</name>
</gene>
<sequence>MNQGTKIKRTKKSGFRARLKTKNGKKILAFRRRKKRHKISL</sequence>
<evidence type="ECO:0000256" key="3">
    <source>
        <dbReference type="ARBA" id="ARBA00023274"/>
    </source>
</evidence>
<dbReference type="Gene3D" id="1.10.287.3980">
    <property type="match status" value="1"/>
</dbReference>
<dbReference type="EMBL" id="MK814660">
    <property type="protein sequence ID" value="QCI06840.1"/>
    <property type="molecule type" value="Genomic_DNA"/>
</dbReference>
<dbReference type="Pfam" id="PF00468">
    <property type="entry name" value="Ribosomal_L34"/>
    <property type="match status" value="1"/>
</dbReference>
<reference evidence="4" key="1">
    <citation type="journal article" date="2019" name="Mol. Phylogenet. Evol.">
        <title>Morphological evolution and classification of the red algal order Ceramiales inferred using plastid phylogenomics.</title>
        <authorList>
            <person name="Diaz-Tapia P."/>
            <person name="Pasella M.M."/>
            <person name="Verbruggen H."/>
            <person name="Maggs C.A."/>
        </authorList>
    </citation>
    <scope>NUCLEOTIDE SEQUENCE</scope>
    <source>
        <strain evidence="4">25966_1</strain>
    </source>
</reference>
<name>A0A4D6WWN7_9FLOR</name>
<evidence type="ECO:0000256" key="2">
    <source>
        <dbReference type="ARBA" id="ARBA00022980"/>
    </source>
</evidence>
<reference evidence="4" key="2">
    <citation type="submission" date="2019-04" db="EMBL/GenBank/DDBJ databases">
        <authorList>
            <person name="Pasella M."/>
        </authorList>
    </citation>
    <scope>NUCLEOTIDE SEQUENCE</scope>
    <source>
        <strain evidence="4">25966_1</strain>
    </source>
</reference>
<proteinExistence type="inferred from homology"/>
<evidence type="ECO:0000313" key="4">
    <source>
        <dbReference type="EMBL" id="QCI06840.1"/>
    </source>
</evidence>
<protein>
    <submittedName>
        <fullName evidence="4">Ribosomal protein L34</fullName>
    </submittedName>
</protein>
<dbReference type="GO" id="GO:1990904">
    <property type="term" value="C:ribonucleoprotein complex"/>
    <property type="evidence" value="ECO:0007669"/>
    <property type="project" value="UniProtKB-KW"/>
</dbReference>
<dbReference type="NCBIfam" id="TIGR01030">
    <property type="entry name" value="rpmH_bact"/>
    <property type="match status" value="1"/>
</dbReference>
<comment type="similarity">
    <text evidence="1">Belongs to the bacterial ribosomal protein bL34 family.</text>
</comment>
<accession>A0A4D6WWN7</accession>
<dbReference type="GO" id="GO:0003735">
    <property type="term" value="F:structural constituent of ribosome"/>
    <property type="evidence" value="ECO:0007669"/>
    <property type="project" value="InterPro"/>
</dbReference>
<dbReference type="AlphaFoldDB" id="A0A4D6WWN7"/>